<keyword evidence="2" id="KW-1185">Reference proteome</keyword>
<dbReference type="SUPFAM" id="SSF53474">
    <property type="entry name" value="alpha/beta-Hydrolases"/>
    <property type="match status" value="1"/>
</dbReference>
<comment type="caution">
    <text evidence="1">The sequence shown here is derived from an EMBL/GenBank/DDBJ whole genome shotgun (WGS) entry which is preliminary data.</text>
</comment>
<gene>
    <name evidence="1" type="ORF">PHLCEN_2v4992</name>
</gene>
<proteinExistence type="predicted"/>
<dbReference type="InterPro" id="IPR029058">
    <property type="entry name" value="AB_hydrolase_fold"/>
</dbReference>
<dbReference type="OrthoDB" id="449091at2759"/>
<dbReference type="EMBL" id="MLYV02000502">
    <property type="protein sequence ID" value="PSR88843.1"/>
    <property type="molecule type" value="Genomic_DNA"/>
</dbReference>
<protein>
    <submittedName>
        <fullName evidence="1">Uncharacterized protein</fullName>
    </submittedName>
</protein>
<reference evidence="1 2" key="1">
    <citation type="submission" date="2018-02" db="EMBL/GenBank/DDBJ databases">
        <title>Genome sequence of the basidiomycete white-rot fungus Phlebia centrifuga.</title>
        <authorList>
            <person name="Granchi Z."/>
            <person name="Peng M."/>
            <person name="de Vries R.P."/>
            <person name="Hilden K."/>
            <person name="Makela M.R."/>
            <person name="Grigoriev I."/>
            <person name="Riley R."/>
        </authorList>
    </citation>
    <scope>NUCLEOTIDE SEQUENCE [LARGE SCALE GENOMIC DNA]</scope>
    <source>
        <strain evidence="1 2">FBCC195</strain>
    </source>
</reference>
<dbReference type="Proteomes" id="UP000186601">
    <property type="component" value="Unassembled WGS sequence"/>
</dbReference>
<dbReference type="Gene3D" id="3.40.50.1820">
    <property type="entry name" value="alpha/beta hydrolase"/>
    <property type="match status" value="1"/>
</dbReference>
<accession>A0A2R6PCR1</accession>
<name>A0A2R6PCR1_9APHY</name>
<dbReference type="STRING" id="98765.A0A2R6PCR1"/>
<sequence length="862" mass="94715">MPPRRVLALGLLVVFSPYYLVFSLCSEFFAYTPHSLGQMQQILEQIPAEMHTWRVVVSDIWDPVDYDAWWPSAYADGGSVSWSKVESVNGALSVSFPDVRWASLRASEGWAALQHHTLLHTTITVYPPTGPSRPEPPRLFIDLKQGSFFAVLPRSSVEETSESQQIPKWHAGNIYSMNAAPPQSVPLPNTPSLESATAYDVFVSGDYEIRLFGDPAVRHSDVPELQITFNVGIENPTDTFTHSSSHNIVPDFIEGWAFGEAIGVGIRTSGGWWTVNEVRLGDGGSKAISTTLVQETRLAPTQTRIIPIRLSQEGPFLGSEINLVLVGVSSTGTSMDITITLPVNHHQLWDSTEFHPIVSSYFFATSMPAAFLSIPPKQPNQDKPQTPLLALRTSKLNLSNLLTAKRNCILTGRWGRGRYSIAACLGLSPAAAKSKLGACPNWENRMGIRLYSTPTQVPDLAPYISGSGLAWSKRIRRLVNTDDNDLFLSNLVDIPVLAIHGGNDDNVPVWHSRQLVDVLKTWNKDANVTSVIFLLGRTVYSQLHSLIEDPGQLHCYPTIFNNERVQSFVDDVLSGAITEQSTRKSHSFTLTVAIPSESGSMHGWKIESLGTPGRLGRLTVEEKDEHISVTTRNILAFSISKRASDTVRITIDGQQLSRISGPHKEEHSFVKDGKVWQERPGADSFSVQPSGRALNILSSRSPITFVIPNKTDVHTLHVALRIVHDLDVYHKLDAAILDAAEAITLMEGNSLGHSNVVSIGGSENAFSQHILNRRLNDTPFQMHGQTLHLKGLPLVQDSTAVFLHPHPTSVDALMMFIYSNDAMGLERGARLFPIRTGIPMPDWVIVHALADSRAAGGVQASG</sequence>
<dbReference type="AlphaFoldDB" id="A0A2R6PCR1"/>
<evidence type="ECO:0000313" key="1">
    <source>
        <dbReference type="EMBL" id="PSR88843.1"/>
    </source>
</evidence>
<organism evidence="1 2">
    <name type="scientific">Hermanssonia centrifuga</name>
    <dbReference type="NCBI Taxonomy" id="98765"/>
    <lineage>
        <taxon>Eukaryota</taxon>
        <taxon>Fungi</taxon>
        <taxon>Dikarya</taxon>
        <taxon>Basidiomycota</taxon>
        <taxon>Agaricomycotina</taxon>
        <taxon>Agaricomycetes</taxon>
        <taxon>Polyporales</taxon>
        <taxon>Meruliaceae</taxon>
        <taxon>Hermanssonia</taxon>
    </lineage>
</organism>
<evidence type="ECO:0000313" key="2">
    <source>
        <dbReference type="Proteomes" id="UP000186601"/>
    </source>
</evidence>